<dbReference type="GeneID" id="57134567"/>
<dbReference type="InterPro" id="IPR038087">
    <property type="entry name" value="RNAP_delta_N_dom_sf"/>
</dbReference>
<dbReference type="Gene3D" id="1.10.10.1250">
    <property type="entry name" value="RNA polymerase, subunit delta, N-terminal domain"/>
    <property type="match status" value="1"/>
</dbReference>
<gene>
    <name evidence="3" type="ORF">BLA55_00600</name>
</gene>
<dbReference type="PROSITE" id="PS51913">
    <property type="entry name" value="HTH_HARE"/>
    <property type="match status" value="1"/>
</dbReference>
<dbReference type="InterPro" id="IPR007759">
    <property type="entry name" value="Asxl_HARE-HTH"/>
</dbReference>
<feature type="domain" description="HTH HARE-type" evidence="2">
    <location>
        <begin position="2"/>
        <end position="82"/>
    </location>
</feature>
<accession>A0A1L4FRH9</accession>
<dbReference type="KEGG" id="mpul:BLA55_00600"/>
<sequence>MKTMLDIAIDVVVNGTQKSYKFDTIFDEIERQLKDYWEENLVTEQQSYEKLRVKKIGELYRLLTVDGRFIRNNDETWSSSGK</sequence>
<keyword evidence="1" id="KW-0804">Transcription</keyword>
<organism evidence="3 4">
    <name type="scientific">Mycoplasmopsis pullorum</name>
    <dbReference type="NCBI Taxonomy" id="48003"/>
    <lineage>
        <taxon>Bacteria</taxon>
        <taxon>Bacillati</taxon>
        <taxon>Mycoplasmatota</taxon>
        <taxon>Mycoplasmoidales</taxon>
        <taxon>Metamycoplasmataceae</taxon>
        <taxon>Mycoplasmopsis</taxon>
    </lineage>
</organism>
<dbReference type="STRING" id="48003.BLA55_00600"/>
<evidence type="ECO:0000313" key="3">
    <source>
        <dbReference type="EMBL" id="APJ38189.1"/>
    </source>
</evidence>
<evidence type="ECO:0000259" key="2">
    <source>
        <dbReference type="PROSITE" id="PS51913"/>
    </source>
</evidence>
<dbReference type="Proteomes" id="UP000184322">
    <property type="component" value="Chromosome"/>
</dbReference>
<dbReference type="EMBL" id="CP017813">
    <property type="protein sequence ID" value="APJ38189.1"/>
    <property type="molecule type" value="Genomic_DNA"/>
</dbReference>
<dbReference type="AlphaFoldDB" id="A0A1L4FRH9"/>
<evidence type="ECO:0000256" key="1">
    <source>
        <dbReference type="ARBA" id="ARBA00023163"/>
    </source>
</evidence>
<proteinExistence type="predicted"/>
<protein>
    <recommendedName>
        <fullName evidence="2">HTH HARE-type domain-containing protein</fullName>
    </recommendedName>
</protein>
<dbReference type="RefSeq" id="WP_073372194.1">
    <property type="nucleotide sequence ID" value="NZ_CP017813.1"/>
</dbReference>
<dbReference type="OrthoDB" id="399771at2"/>
<name>A0A1L4FRH9_9BACT</name>
<keyword evidence="4" id="KW-1185">Reference proteome</keyword>
<dbReference type="NCBIfam" id="NF045964">
    <property type="entry name" value="RNAP_delt_plasma"/>
    <property type="match status" value="1"/>
</dbReference>
<dbReference type="GO" id="GO:0006355">
    <property type="term" value="P:regulation of DNA-templated transcription"/>
    <property type="evidence" value="ECO:0007669"/>
    <property type="project" value="InterPro"/>
</dbReference>
<reference evidence="4" key="1">
    <citation type="submission" date="2016-10" db="EMBL/GenBank/DDBJ databases">
        <authorList>
            <person name="Beylefeld A."/>
            <person name="Abolnik C."/>
        </authorList>
    </citation>
    <scope>NUCLEOTIDE SEQUENCE [LARGE SCALE GENOMIC DNA]</scope>
    <source>
        <strain evidence="4">B359_6</strain>
    </source>
</reference>
<evidence type="ECO:0000313" key="4">
    <source>
        <dbReference type="Proteomes" id="UP000184322"/>
    </source>
</evidence>